<gene>
    <name evidence="8" type="ORF">ILEXP_LOCUS28640</name>
</gene>
<protein>
    <recommendedName>
        <fullName evidence="7">Enoyl reductase (ER) domain-containing protein</fullName>
    </recommendedName>
</protein>
<evidence type="ECO:0000256" key="2">
    <source>
        <dbReference type="ARBA" id="ARBA00008072"/>
    </source>
</evidence>
<dbReference type="Pfam" id="PF00107">
    <property type="entry name" value="ADH_zinc_N"/>
    <property type="match status" value="1"/>
</dbReference>
<dbReference type="EMBL" id="CAUOFW020003425">
    <property type="protein sequence ID" value="CAK9159926.1"/>
    <property type="molecule type" value="Genomic_DNA"/>
</dbReference>
<accession>A0ABC8SVI9</accession>
<keyword evidence="9" id="KW-1185">Reference proteome</keyword>
<dbReference type="Gene3D" id="3.40.50.720">
    <property type="entry name" value="NAD(P)-binding Rossmann-like Domain"/>
    <property type="match status" value="1"/>
</dbReference>
<evidence type="ECO:0000256" key="3">
    <source>
        <dbReference type="ARBA" id="ARBA00022723"/>
    </source>
</evidence>
<keyword evidence="4 6" id="KW-0862">Zinc</keyword>
<evidence type="ECO:0000256" key="5">
    <source>
        <dbReference type="ARBA" id="ARBA00023002"/>
    </source>
</evidence>
<dbReference type="Proteomes" id="UP001642360">
    <property type="component" value="Unassembled WGS sequence"/>
</dbReference>
<sequence length="356" mass="38422">MSKSQEVEAFGWACRDPSGVLSPFKFSRRATGDQDVRLKVLYCGICRSDLMMNKNYWGVALYPTVPGHEIVGVVTEVGKNVQKFNVGDKVGVGCLVGSCRKCESCANNLENYCPQQMLTDSPPYVDGIIIHGGFSDHMVADEHFVLRWPDDLPLDSGAPLLGAGITMYSSLRYFELDKPGMHIGVVGLGGHGHLAVKFVKALGGKVTVISTSPEKKEGAIKNLGIDSFLVSSDPDQMQIAMGTLDGIIDTVPAVHPLQPLIDLLKTDGKLVMSGGPLELLDLPVSLLISGRKIVAGTDIGGLKETQEMLDFAAKHNIVADVEVIPIDYVNTAMERLEKGDVCYRFVLDMASTLKVA</sequence>
<dbReference type="FunFam" id="3.90.180.10:FF:000004">
    <property type="entry name" value="probable cinnamyl alcohol dehydrogenase"/>
    <property type="match status" value="1"/>
</dbReference>
<feature type="domain" description="Enoyl reductase (ER)" evidence="7">
    <location>
        <begin position="19"/>
        <end position="347"/>
    </location>
</feature>
<dbReference type="InterPro" id="IPR047109">
    <property type="entry name" value="CAD-like"/>
</dbReference>
<reference evidence="8 9" key="1">
    <citation type="submission" date="2024-02" db="EMBL/GenBank/DDBJ databases">
        <authorList>
            <person name="Vignale AGUSTIN F."/>
            <person name="Sosa J E."/>
            <person name="Modenutti C."/>
        </authorList>
    </citation>
    <scope>NUCLEOTIDE SEQUENCE [LARGE SCALE GENOMIC DNA]</scope>
</reference>
<dbReference type="AlphaFoldDB" id="A0ABC8SVI9"/>
<evidence type="ECO:0000256" key="6">
    <source>
        <dbReference type="RuleBase" id="RU361277"/>
    </source>
</evidence>
<dbReference type="InterPro" id="IPR020843">
    <property type="entry name" value="ER"/>
</dbReference>
<dbReference type="InterPro" id="IPR013149">
    <property type="entry name" value="ADH-like_C"/>
</dbReference>
<evidence type="ECO:0000259" key="7">
    <source>
        <dbReference type="SMART" id="SM00829"/>
    </source>
</evidence>
<name>A0ABC8SVI9_9AQUA</name>
<dbReference type="GO" id="GO:0016491">
    <property type="term" value="F:oxidoreductase activity"/>
    <property type="evidence" value="ECO:0007669"/>
    <property type="project" value="UniProtKB-KW"/>
</dbReference>
<comment type="cofactor">
    <cofactor evidence="1 6">
        <name>Zn(2+)</name>
        <dbReference type="ChEBI" id="CHEBI:29105"/>
    </cofactor>
</comment>
<dbReference type="InterPro" id="IPR013154">
    <property type="entry name" value="ADH-like_N"/>
</dbReference>
<dbReference type="InterPro" id="IPR002328">
    <property type="entry name" value="ADH_Zn_CS"/>
</dbReference>
<keyword evidence="5" id="KW-0560">Oxidoreductase</keyword>
<dbReference type="SUPFAM" id="SSF50129">
    <property type="entry name" value="GroES-like"/>
    <property type="match status" value="1"/>
</dbReference>
<proteinExistence type="inferred from homology"/>
<dbReference type="InterPro" id="IPR011032">
    <property type="entry name" value="GroES-like_sf"/>
</dbReference>
<dbReference type="Pfam" id="PF08240">
    <property type="entry name" value="ADH_N"/>
    <property type="match status" value="1"/>
</dbReference>
<dbReference type="FunFam" id="3.90.180.10:FF:000100">
    <property type="entry name" value="Putative cinnamyl alcohol dehydrogenase 6"/>
    <property type="match status" value="1"/>
</dbReference>
<dbReference type="CDD" id="cd05283">
    <property type="entry name" value="CAD1"/>
    <property type="match status" value="1"/>
</dbReference>
<dbReference type="SMART" id="SM00829">
    <property type="entry name" value="PKS_ER"/>
    <property type="match status" value="1"/>
</dbReference>
<dbReference type="FunFam" id="3.40.50.720:FF:000022">
    <property type="entry name" value="Cinnamyl alcohol dehydrogenase"/>
    <property type="match status" value="1"/>
</dbReference>
<dbReference type="InterPro" id="IPR036291">
    <property type="entry name" value="NAD(P)-bd_dom_sf"/>
</dbReference>
<dbReference type="PANTHER" id="PTHR42683">
    <property type="entry name" value="ALDEHYDE REDUCTASE"/>
    <property type="match status" value="1"/>
</dbReference>
<evidence type="ECO:0000256" key="4">
    <source>
        <dbReference type="ARBA" id="ARBA00022833"/>
    </source>
</evidence>
<evidence type="ECO:0000256" key="1">
    <source>
        <dbReference type="ARBA" id="ARBA00001947"/>
    </source>
</evidence>
<comment type="caution">
    <text evidence="8">The sequence shown here is derived from an EMBL/GenBank/DDBJ whole genome shotgun (WGS) entry which is preliminary data.</text>
</comment>
<organism evidence="8 9">
    <name type="scientific">Ilex paraguariensis</name>
    <name type="common">yerba mate</name>
    <dbReference type="NCBI Taxonomy" id="185542"/>
    <lineage>
        <taxon>Eukaryota</taxon>
        <taxon>Viridiplantae</taxon>
        <taxon>Streptophyta</taxon>
        <taxon>Embryophyta</taxon>
        <taxon>Tracheophyta</taxon>
        <taxon>Spermatophyta</taxon>
        <taxon>Magnoliopsida</taxon>
        <taxon>eudicotyledons</taxon>
        <taxon>Gunneridae</taxon>
        <taxon>Pentapetalae</taxon>
        <taxon>asterids</taxon>
        <taxon>campanulids</taxon>
        <taxon>Aquifoliales</taxon>
        <taxon>Aquifoliaceae</taxon>
        <taxon>Ilex</taxon>
    </lineage>
</organism>
<dbReference type="GO" id="GO:0046872">
    <property type="term" value="F:metal ion binding"/>
    <property type="evidence" value="ECO:0007669"/>
    <property type="project" value="UniProtKB-KW"/>
</dbReference>
<dbReference type="Gene3D" id="3.90.180.10">
    <property type="entry name" value="Medium-chain alcohol dehydrogenases, catalytic domain"/>
    <property type="match status" value="1"/>
</dbReference>
<dbReference type="PROSITE" id="PS00059">
    <property type="entry name" value="ADH_ZINC"/>
    <property type="match status" value="1"/>
</dbReference>
<dbReference type="GO" id="GO:0009809">
    <property type="term" value="P:lignin biosynthetic process"/>
    <property type="evidence" value="ECO:0007669"/>
    <property type="project" value="UniProtKB-ARBA"/>
</dbReference>
<comment type="similarity">
    <text evidence="2 6">Belongs to the zinc-containing alcohol dehydrogenase family.</text>
</comment>
<keyword evidence="3 6" id="KW-0479">Metal-binding</keyword>
<evidence type="ECO:0000313" key="9">
    <source>
        <dbReference type="Proteomes" id="UP001642360"/>
    </source>
</evidence>
<dbReference type="SUPFAM" id="SSF51735">
    <property type="entry name" value="NAD(P)-binding Rossmann-fold domains"/>
    <property type="match status" value="1"/>
</dbReference>
<evidence type="ECO:0000313" key="8">
    <source>
        <dbReference type="EMBL" id="CAK9159926.1"/>
    </source>
</evidence>